<comment type="function">
    <text evidence="1">Exerts its effect at some terminal stage of cytochrome c oxidase synthesis, probably by being involved in the insertion of the copper B into subunit I.</text>
</comment>
<dbReference type="SUPFAM" id="SSF110111">
    <property type="entry name" value="Ctag/Cox11"/>
    <property type="match status" value="1"/>
</dbReference>
<comment type="caution">
    <text evidence="7">The sequence shown here is derived from an EMBL/GenBank/DDBJ whole genome shotgun (WGS) entry which is preliminary data.</text>
</comment>
<feature type="transmembrane region" description="Helical" evidence="6">
    <location>
        <begin position="403"/>
        <end position="423"/>
    </location>
</feature>
<feature type="transmembrane region" description="Helical" evidence="6">
    <location>
        <begin position="558"/>
        <end position="577"/>
    </location>
</feature>
<dbReference type="EMBL" id="LGTZ01000230">
    <property type="protein sequence ID" value="OJD26402.1"/>
    <property type="molecule type" value="Genomic_DNA"/>
</dbReference>
<feature type="transmembrane region" description="Helical" evidence="6">
    <location>
        <begin position="365"/>
        <end position="383"/>
    </location>
</feature>
<comment type="subcellular location">
    <subcellularLocation>
        <location evidence="2">Mitochondrion inner membrane</location>
        <topology evidence="2">Single-pass membrane protein</topology>
        <orientation evidence="2">Intermembrane side</orientation>
    </subcellularLocation>
</comment>
<dbReference type="OrthoDB" id="4021778at2759"/>
<organism evidence="7 8">
    <name type="scientific">Blastomyces percursus</name>
    <dbReference type="NCBI Taxonomy" id="1658174"/>
    <lineage>
        <taxon>Eukaryota</taxon>
        <taxon>Fungi</taxon>
        <taxon>Dikarya</taxon>
        <taxon>Ascomycota</taxon>
        <taxon>Pezizomycotina</taxon>
        <taxon>Eurotiomycetes</taxon>
        <taxon>Eurotiomycetidae</taxon>
        <taxon>Onygenales</taxon>
        <taxon>Ajellomycetaceae</taxon>
        <taxon>Blastomyces</taxon>
    </lineage>
</organism>
<evidence type="ECO:0000313" key="8">
    <source>
        <dbReference type="Proteomes" id="UP000242791"/>
    </source>
</evidence>
<dbReference type="STRING" id="1658174.A0A1J9QE64"/>
<dbReference type="AlphaFoldDB" id="A0A1J9QE64"/>
<evidence type="ECO:0000313" key="7">
    <source>
        <dbReference type="EMBL" id="OJD26402.1"/>
    </source>
</evidence>
<keyword evidence="5 6" id="KW-0472">Membrane</keyword>
<keyword evidence="3 6" id="KW-0812">Transmembrane</keyword>
<evidence type="ECO:0008006" key="9">
    <source>
        <dbReference type="Google" id="ProtNLM"/>
    </source>
</evidence>
<evidence type="ECO:0000256" key="5">
    <source>
        <dbReference type="ARBA" id="ARBA00023136"/>
    </source>
</evidence>
<evidence type="ECO:0000256" key="3">
    <source>
        <dbReference type="ARBA" id="ARBA00022692"/>
    </source>
</evidence>
<evidence type="ECO:0000256" key="6">
    <source>
        <dbReference type="SAM" id="Phobius"/>
    </source>
</evidence>
<dbReference type="GO" id="GO:0005743">
    <property type="term" value="C:mitochondrial inner membrane"/>
    <property type="evidence" value="ECO:0007669"/>
    <property type="project" value="UniProtKB-SubCell"/>
</dbReference>
<evidence type="ECO:0000256" key="2">
    <source>
        <dbReference type="ARBA" id="ARBA00004243"/>
    </source>
</evidence>
<dbReference type="FunFam" id="2.60.370.10:FF:000001">
    <property type="entry name" value="COX11 cytochrome c oxidase assembly homolog"/>
    <property type="match status" value="1"/>
</dbReference>
<reference evidence="7 8" key="1">
    <citation type="submission" date="2015-08" db="EMBL/GenBank/DDBJ databases">
        <title>Emmonsia species relationships and genome sequence.</title>
        <authorList>
            <person name="Cuomo C.A."/>
            <person name="Schwartz I.S."/>
            <person name="Kenyon C."/>
            <person name="De Hoog G.S."/>
            <person name="Govender N.P."/>
            <person name="Botha A."/>
            <person name="Moreno L."/>
            <person name="De Vries M."/>
            <person name="Munoz J.F."/>
            <person name="Stielow J.B."/>
        </authorList>
    </citation>
    <scope>NUCLEOTIDE SEQUENCE [LARGE SCALE GENOMIC DNA]</scope>
    <source>
        <strain evidence="7 8">EI222</strain>
    </source>
</reference>
<dbReference type="NCBIfam" id="NF003465">
    <property type="entry name" value="PRK05089.1"/>
    <property type="match status" value="1"/>
</dbReference>
<dbReference type="HAMAP" id="MF_00155">
    <property type="entry name" value="CtaG"/>
    <property type="match status" value="1"/>
</dbReference>
<dbReference type="PANTHER" id="PTHR21320:SF3">
    <property type="entry name" value="CYTOCHROME C OXIDASE ASSEMBLY PROTEIN COX11, MITOCHONDRIAL-RELATED"/>
    <property type="match status" value="1"/>
</dbReference>
<keyword evidence="4 6" id="KW-1133">Transmembrane helix</keyword>
<evidence type="ECO:0000256" key="1">
    <source>
        <dbReference type="ARBA" id="ARBA00004007"/>
    </source>
</evidence>
<protein>
    <recommendedName>
        <fullName evidence="9">Cytochrome c oxidase assembly protein COX11</fullName>
    </recommendedName>
</protein>
<feature type="transmembrane region" description="Helical" evidence="6">
    <location>
        <begin position="221"/>
        <end position="241"/>
    </location>
</feature>
<dbReference type="GO" id="GO:0005507">
    <property type="term" value="F:copper ion binding"/>
    <property type="evidence" value="ECO:0007669"/>
    <property type="project" value="InterPro"/>
</dbReference>
<dbReference type="InterPro" id="IPR023471">
    <property type="entry name" value="CtaG/Cox11_dom_sf"/>
</dbReference>
<dbReference type="Pfam" id="PF04442">
    <property type="entry name" value="CtaG_Cox11"/>
    <property type="match status" value="1"/>
</dbReference>
<dbReference type="PANTHER" id="PTHR21320">
    <property type="entry name" value="CYTOCHROME C OXIDASE ASSEMBLY PROTEIN COX11-RELATED"/>
    <property type="match status" value="1"/>
</dbReference>
<proteinExistence type="inferred from homology"/>
<dbReference type="GO" id="GO:0005759">
    <property type="term" value="C:mitochondrial matrix"/>
    <property type="evidence" value="ECO:0007669"/>
    <property type="project" value="UniProtKB-ARBA"/>
</dbReference>
<dbReference type="Gene3D" id="2.60.370.10">
    <property type="entry name" value="Ctag/Cox11"/>
    <property type="match status" value="1"/>
</dbReference>
<evidence type="ECO:0000256" key="4">
    <source>
        <dbReference type="ARBA" id="ARBA00022989"/>
    </source>
</evidence>
<gene>
    <name evidence="7" type="ORF">ACJ73_02224</name>
</gene>
<dbReference type="VEuPathDB" id="FungiDB:ACJ73_02224"/>
<dbReference type="Proteomes" id="UP000242791">
    <property type="component" value="Unassembled WGS sequence"/>
</dbReference>
<sequence length="748" mass="84459">MEALFLHVQPRKFNAKILKPILRAHVLGYLTVTGPKLITFLKVLRRKDLSSEDKFNRLFKVLSGSFHWNRFPAFCALLVGGSTLLPAILEPVFTGAWSKGKVKVRPTVAQSSLRTIRFLAALLSAWLCFPVLNSRNEAPRTEATSTSEEEAAINHITPGTKWSKRQKVLGPPGLAGKTLDLSLFALIRATDAVACMVWDRWRKHREARSKWTYAESITPQLTDAGAFAISSAIVMWAWFYLPERLPASYRRWIGEAAQVDNRLIEALRSARRGEWEYGKPSENKPPLQSMCADYNLPREWGDPEKTIPFPCELVHMGCGPSCEKHAIWRFAKAFRFACATYLPIQLALRWRSRSVTVFINAVKNAIRSSAFLSFFISIFYYSVCLARTRLGPRLFSRKHVTPMMWDSGLCVAAGCMMCGWSILVENAKKRLEVALFVAPRAAATLLPRRYDEKPIHHVRTLELHLSAILPQLWNHPHGLKHTDSYKLSRAKVVSMVPRIAPLWSRRLLGPQPFSIASFVSRQQRHGFQRAFSTPAARHQQVRTPTIQNKLSYGNNQSALYYAISLIIGTVALAYGSVPMYKMICQQTGWNGQPVQTHRTEENPASRLKPVTSSRRLRITFNGSVSDVLPWKFTPQQREVRVLPGETALAFYTATNKGPDDIIGVATYSVTPAKVSPYFSKIQCFCFEEQRLSAGESVDMPVFFFIDPDFHTDPAMRNIDTITLSYTFFKARYDSDGVLKPIPGMAVPA</sequence>
<dbReference type="InterPro" id="IPR007533">
    <property type="entry name" value="Cyt_c_oxidase_assmbl_CtaG"/>
</dbReference>
<accession>A0A1J9QE64</accession>
<name>A0A1J9QE64_9EURO</name>
<keyword evidence="8" id="KW-1185">Reference proteome</keyword>